<keyword evidence="2" id="KW-1185">Reference proteome</keyword>
<keyword evidence="1" id="KW-0255">Endonuclease</keyword>
<gene>
    <name evidence="1" type="ORF">crAss002_51</name>
</gene>
<organism evidence="1 2">
    <name type="scientific">Bacteroides phage crAss002</name>
    <dbReference type="NCBI Taxonomy" id="2709317"/>
    <lineage>
        <taxon>Viruses</taxon>
        <taxon>Duplodnaviria</taxon>
        <taxon>Heunggongvirae</taxon>
        <taxon>Uroviricota</taxon>
        <taxon>Caudoviricetes</taxon>
        <taxon>Crassvirales</taxon>
        <taxon>Intestiviridae</taxon>
        <taxon>Churivirinae</taxon>
        <taxon>Jahgtovirus</taxon>
        <taxon>Jahgtovirus secundus</taxon>
    </lineage>
</organism>
<dbReference type="EMBL" id="MN917146">
    <property type="protein sequence ID" value="QIG59161.1"/>
    <property type="molecule type" value="Genomic_DNA"/>
</dbReference>
<evidence type="ECO:0000313" key="1">
    <source>
        <dbReference type="EMBL" id="QIG59161.1"/>
    </source>
</evidence>
<dbReference type="Proteomes" id="UP000595483">
    <property type="component" value="Segment"/>
</dbReference>
<evidence type="ECO:0000313" key="2">
    <source>
        <dbReference type="Proteomes" id="UP000595483"/>
    </source>
</evidence>
<proteinExistence type="predicted"/>
<keyword evidence="1" id="KW-0540">Nuclease</keyword>
<reference evidence="1 2" key="1">
    <citation type="submission" date="2020-01" db="EMBL/GenBank/DDBJ databases">
        <title>PhicrAss002; a novel member of the crAss-like phage family isolated from the human gut following selective antibiotic enrichment.</title>
        <authorList>
            <person name="Guerin E."/>
            <person name="Shkoporov A.N."/>
            <person name="Stockdale S.R."/>
            <person name="Khokhlova E.V."/>
            <person name="Clooney A.G."/>
            <person name="Daly K.M."/>
            <person name="Draper L.A."/>
            <person name="Ross P.R."/>
            <person name="Hill C."/>
        </authorList>
    </citation>
    <scope>NUCLEOTIDE SEQUENCE [LARGE SCALE GENOMIC DNA]</scope>
</reference>
<protein>
    <submittedName>
        <fullName evidence="1">HNH endonuclease</fullName>
    </submittedName>
</protein>
<sequence>MEESKTIVRFVTISEFPNYCVGEDGRVWSDNRKRYLKWYRGKGCERPHVTLFHNGNSSKLFIATLVAKAFVTNPKPNVYKYVRYKDGNSANNHWSNLEWCRNQTGSKYGKS</sequence>
<dbReference type="Gene3D" id="3.90.75.20">
    <property type="match status" value="1"/>
</dbReference>
<dbReference type="InterPro" id="IPR044925">
    <property type="entry name" value="His-Me_finger_sf"/>
</dbReference>
<keyword evidence="1" id="KW-0378">Hydrolase</keyword>
<accession>A0A7S5UNZ9</accession>
<dbReference type="SUPFAM" id="SSF54060">
    <property type="entry name" value="His-Me finger endonucleases"/>
    <property type="match status" value="1"/>
</dbReference>
<name>A0A7S5UNZ9_9CAUD</name>
<dbReference type="GO" id="GO:0004519">
    <property type="term" value="F:endonuclease activity"/>
    <property type="evidence" value="ECO:0007669"/>
    <property type="project" value="UniProtKB-KW"/>
</dbReference>